<dbReference type="InterPro" id="IPR029787">
    <property type="entry name" value="Nucleotide_cyclase"/>
</dbReference>
<dbReference type="InterPro" id="IPR043128">
    <property type="entry name" value="Rev_trsase/Diguanyl_cyclase"/>
</dbReference>
<dbReference type="PANTHER" id="PTHR45138">
    <property type="entry name" value="REGULATORY COMPONENTS OF SENSORY TRANSDUCTION SYSTEM"/>
    <property type="match status" value="1"/>
</dbReference>
<sequence length="659" mass="73223">MRHACVAVLLALGTFVHSRSETQAIDQEIERIVGQPSTETPAMRVALQKLLQTAAPQDKPKLLLALGLVRPPNTPVGPELFDELKRLDNADARVASGILQATMEAHAEAAKRWLRDAMADMTPDVDDMIRLRLLDLLSAVEEETGHFEEALRLRLQCLEVTERVGNERRIILTRSSVALLYLNSQDLKAARAFNTKALAQARAFGHPELLAQVLNTQAFVEADSGDSVTGLLYMQEALKLMEQLGNPHGLALFLANAADFSLKSQNASLATQQSEQALRMGRELDDKYVMSVALSNLAMAKIMQGQFETAKARLNEAIHIDEELGQISAKSGRLFEAAGYFERAGDLKTALNLYLQHRQLADQLFKEKQQRAMLEMQASYERKERMRELRWLREESALQEASLEGEQLQERTWLVIAIVSALTMALLARLWRQTQRTNQQLAQVNAQLLVQSERDPLTGLANRRRAAQVMAEQQRDGRWQGCLMLIDLDHFKRINDEFGHAAGDAVLVGVASRLSAAVRSDDLVVRWGGEEFLIATHMATPSDAEHLAQRVLDSLSEAPVQHERRSIAITASVGYACFPIGPGQLMLPWERAVDVVDTALYLAKAHGRNRAYGVKTDRIAHEGELLALASTLEEAWRKGDVDLQLLEGHAEAQTRGVAA</sequence>
<dbReference type="CDD" id="cd01949">
    <property type="entry name" value="GGDEF"/>
    <property type="match status" value="1"/>
</dbReference>
<evidence type="ECO:0000313" key="4">
    <source>
        <dbReference type="EMBL" id="MBQ0936870.1"/>
    </source>
</evidence>
<evidence type="ECO:0000256" key="1">
    <source>
        <dbReference type="ARBA" id="ARBA00012528"/>
    </source>
</evidence>
<dbReference type="Gene3D" id="1.25.40.10">
    <property type="entry name" value="Tetratricopeptide repeat domain"/>
    <property type="match status" value="1"/>
</dbReference>
<protein>
    <recommendedName>
        <fullName evidence="1">diguanylate cyclase</fullName>
        <ecNumber evidence="1">2.7.7.65</ecNumber>
    </recommendedName>
</protein>
<keyword evidence="5" id="KW-1185">Reference proteome</keyword>
<proteinExistence type="predicted"/>
<dbReference type="PROSITE" id="PS50887">
    <property type="entry name" value="GGDEF"/>
    <property type="match status" value="1"/>
</dbReference>
<dbReference type="EC" id="2.7.7.65" evidence="1"/>
<evidence type="ECO:0000256" key="2">
    <source>
        <dbReference type="ARBA" id="ARBA00034247"/>
    </source>
</evidence>
<comment type="caution">
    <text evidence="4">The sequence shown here is derived from an EMBL/GenBank/DDBJ whole genome shotgun (WGS) entry which is preliminary data.</text>
</comment>
<organism evidence="4 5">
    <name type="scientific">Ideonella paludis</name>
    <dbReference type="NCBI Taxonomy" id="1233411"/>
    <lineage>
        <taxon>Bacteria</taxon>
        <taxon>Pseudomonadati</taxon>
        <taxon>Pseudomonadota</taxon>
        <taxon>Betaproteobacteria</taxon>
        <taxon>Burkholderiales</taxon>
        <taxon>Sphaerotilaceae</taxon>
        <taxon>Ideonella</taxon>
    </lineage>
</organism>
<dbReference type="SMART" id="SM00267">
    <property type="entry name" value="GGDEF"/>
    <property type="match status" value="1"/>
</dbReference>
<dbReference type="PANTHER" id="PTHR45138:SF9">
    <property type="entry name" value="DIGUANYLATE CYCLASE DGCM-RELATED"/>
    <property type="match status" value="1"/>
</dbReference>
<gene>
    <name evidence="4" type="ORF">KAK11_16205</name>
</gene>
<dbReference type="RefSeq" id="WP_210810266.1">
    <property type="nucleotide sequence ID" value="NZ_JAGQDG010000006.1"/>
</dbReference>
<dbReference type="SUPFAM" id="SSF55073">
    <property type="entry name" value="Nucleotide cyclase"/>
    <property type="match status" value="1"/>
</dbReference>
<name>A0ABS5E0C9_9BURK</name>
<evidence type="ECO:0000259" key="3">
    <source>
        <dbReference type="PROSITE" id="PS50887"/>
    </source>
</evidence>
<reference evidence="4 5" key="1">
    <citation type="submission" date="2021-04" db="EMBL/GenBank/DDBJ databases">
        <title>The genome sequence of type strain Ideonella paludis KCTC 32238.</title>
        <authorList>
            <person name="Liu Y."/>
        </authorList>
    </citation>
    <scope>NUCLEOTIDE SEQUENCE [LARGE SCALE GENOMIC DNA]</scope>
    <source>
        <strain evidence="4 5">KCTC 32238</strain>
    </source>
</reference>
<dbReference type="Proteomes" id="UP000672097">
    <property type="component" value="Unassembled WGS sequence"/>
</dbReference>
<comment type="catalytic activity">
    <reaction evidence="2">
        <text>2 GTP = 3',3'-c-di-GMP + 2 diphosphate</text>
        <dbReference type="Rhea" id="RHEA:24898"/>
        <dbReference type="ChEBI" id="CHEBI:33019"/>
        <dbReference type="ChEBI" id="CHEBI:37565"/>
        <dbReference type="ChEBI" id="CHEBI:58805"/>
        <dbReference type="EC" id="2.7.7.65"/>
    </reaction>
</comment>
<dbReference type="EMBL" id="JAGQDG010000006">
    <property type="protein sequence ID" value="MBQ0936870.1"/>
    <property type="molecule type" value="Genomic_DNA"/>
</dbReference>
<dbReference type="SUPFAM" id="SSF48452">
    <property type="entry name" value="TPR-like"/>
    <property type="match status" value="1"/>
</dbReference>
<dbReference type="NCBIfam" id="TIGR00254">
    <property type="entry name" value="GGDEF"/>
    <property type="match status" value="1"/>
</dbReference>
<dbReference type="InterPro" id="IPR011990">
    <property type="entry name" value="TPR-like_helical_dom_sf"/>
</dbReference>
<dbReference type="InterPro" id="IPR050469">
    <property type="entry name" value="Diguanylate_Cyclase"/>
</dbReference>
<accession>A0ABS5E0C9</accession>
<feature type="domain" description="GGDEF" evidence="3">
    <location>
        <begin position="479"/>
        <end position="616"/>
    </location>
</feature>
<dbReference type="InterPro" id="IPR000160">
    <property type="entry name" value="GGDEF_dom"/>
</dbReference>
<dbReference type="Gene3D" id="3.30.70.270">
    <property type="match status" value="1"/>
</dbReference>
<evidence type="ECO:0000313" key="5">
    <source>
        <dbReference type="Proteomes" id="UP000672097"/>
    </source>
</evidence>
<dbReference type="Pfam" id="PF00990">
    <property type="entry name" value="GGDEF"/>
    <property type="match status" value="1"/>
</dbReference>